<organism evidence="1 2">
    <name type="scientific">Salinimicrobium oceani</name>
    <dbReference type="NCBI Taxonomy" id="2722702"/>
    <lineage>
        <taxon>Bacteria</taxon>
        <taxon>Pseudomonadati</taxon>
        <taxon>Bacteroidota</taxon>
        <taxon>Flavobacteriia</taxon>
        <taxon>Flavobacteriales</taxon>
        <taxon>Flavobacteriaceae</taxon>
        <taxon>Salinimicrobium</taxon>
    </lineage>
</organism>
<evidence type="ECO:0000313" key="1">
    <source>
        <dbReference type="EMBL" id="NJW51804.1"/>
    </source>
</evidence>
<protein>
    <recommendedName>
        <fullName evidence="3">Hemerythrin HHE cation binding domain-containing protein</fullName>
    </recommendedName>
</protein>
<sequence>MKEHVQEHHNDLELIRLEMIPECERWLEKTDFINREINFFRMLLFHNFMAKINPNVEASKMLLKQLDDLQDTNTSHLKAIRQFRNKLEGLRECDDVACENLYLGEYLNFKETLYEHLEDVQKVKSLLYNYFGKGLEK</sequence>
<keyword evidence="2" id="KW-1185">Reference proteome</keyword>
<dbReference type="RefSeq" id="WP_168136942.1">
    <property type="nucleotide sequence ID" value="NZ_JAAVJR010000001.1"/>
</dbReference>
<evidence type="ECO:0008006" key="3">
    <source>
        <dbReference type="Google" id="ProtNLM"/>
    </source>
</evidence>
<reference evidence="1 2" key="1">
    <citation type="submission" date="2020-03" db="EMBL/GenBank/DDBJ databases">
        <title>Salinimicrobium sp. nov, isolated from SCS.</title>
        <authorList>
            <person name="Cao W.R."/>
        </authorList>
    </citation>
    <scope>NUCLEOTIDE SEQUENCE [LARGE SCALE GENOMIC DNA]</scope>
    <source>
        <strain evidence="2">J15B91</strain>
    </source>
</reference>
<accession>A0ABX1CXY0</accession>
<dbReference type="Proteomes" id="UP000703674">
    <property type="component" value="Unassembled WGS sequence"/>
</dbReference>
<proteinExistence type="predicted"/>
<evidence type="ECO:0000313" key="2">
    <source>
        <dbReference type="Proteomes" id="UP000703674"/>
    </source>
</evidence>
<gene>
    <name evidence="1" type="ORF">HC175_02620</name>
</gene>
<comment type="caution">
    <text evidence="1">The sequence shown here is derived from an EMBL/GenBank/DDBJ whole genome shotgun (WGS) entry which is preliminary data.</text>
</comment>
<name>A0ABX1CXY0_9FLAO</name>
<dbReference type="EMBL" id="JAAVJR010000001">
    <property type="protein sequence ID" value="NJW51804.1"/>
    <property type="molecule type" value="Genomic_DNA"/>
</dbReference>